<keyword evidence="7 10" id="KW-0663">Pyridoxal phosphate</keyword>
<keyword evidence="13" id="KW-1185">Reference proteome</keyword>
<evidence type="ECO:0000256" key="7">
    <source>
        <dbReference type="ARBA" id="ARBA00022898"/>
    </source>
</evidence>
<dbReference type="AlphaFoldDB" id="A0A9X2CRW1"/>
<evidence type="ECO:0000256" key="6">
    <source>
        <dbReference type="ARBA" id="ARBA00022679"/>
    </source>
</evidence>
<proteinExistence type="inferred from homology"/>
<dbReference type="PROSITE" id="PS00102">
    <property type="entry name" value="PHOSPHORYLASE"/>
    <property type="match status" value="1"/>
</dbReference>
<evidence type="ECO:0000256" key="4">
    <source>
        <dbReference type="ARBA" id="ARBA00022600"/>
    </source>
</evidence>
<dbReference type="SUPFAM" id="SSF53756">
    <property type="entry name" value="UDP-Glycosyltransferase/glycogen phosphorylase"/>
    <property type="match status" value="1"/>
</dbReference>
<evidence type="ECO:0000256" key="2">
    <source>
        <dbReference type="ARBA" id="ARBA00001933"/>
    </source>
</evidence>
<evidence type="ECO:0000256" key="10">
    <source>
        <dbReference type="PIRSR" id="PIRSR000460-1"/>
    </source>
</evidence>
<protein>
    <recommendedName>
        <fullName evidence="11">Alpha-1,4 glucan phosphorylase</fullName>
        <ecNumber evidence="11">2.4.1.1</ecNumber>
    </recommendedName>
</protein>
<dbReference type="EC" id="2.4.1.1" evidence="11"/>
<dbReference type="GO" id="GO:0005737">
    <property type="term" value="C:cytoplasm"/>
    <property type="evidence" value="ECO:0007669"/>
    <property type="project" value="TreeGrafter"/>
</dbReference>
<comment type="catalytic activity">
    <reaction evidence="1 11">
        <text>[(1-&gt;4)-alpha-D-glucosyl](n) + phosphate = [(1-&gt;4)-alpha-D-glucosyl](n-1) + alpha-D-glucose 1-phosphate</text>
        <dbReference type="Rhea" id="RHEA:41732"/>
        <dbReference type="Rhea" id="RHEA-COMP:9584"/>
        <dbReference type="Rhea" id="RHEA-COMP:9586"/>
        <dbReference type="ChEBI" id="CHEBI:15444"/>
        <dbReference type="ChEBI" id="CHEBI:43474"/>
        <dbReference type="ChEBI" id="CHEBI:58601"/>
        <dbReference type="EC" id="2.4.1.1"/>
    </reaction>
</comment>
<dbReference type="FunFam" id="3.40.50.2000:FF:000005">
    <property type="entry name" value="Alpha-1,4 glucan phosphorylase"/>
    <property type="match status" value="1"/>
</dbReference>
<reference evidence="12" key="1">
    <citation type="submission" date="2022-02" db="EMBL/GenBank/DDBJ databases">
        <title>Halalkalibacter sp. nov. isolated from Lonar Lake, India.</title>
        <authorList>
            <person name="Joshi A."/>
            <person name="Thite S."/>
            <person name="Lodha T."/>
        </authorList>
    </citation>
    <scope>NUCLEOTIDE SEQUENCE</scope>
    <source>
        <strain evidence="12">MEB205</strain>
    </source>
</reference>
<dbReference type="Gene3D" id="3.40.50.2000">
    <property type="entry name" value="Glycogen Phosphorylase B"/>
    <property type="match status" value="2"/>
</dbReference>
<evidence type="ECO:0000256" key="9">
    <source>
        <dbReference type="ARBA" id="ARBA00025174"/>
    </source>
</evidence>
<name>A0A9X2CRW1_9BACI</name>
<evidence type="ECO:0000313" key="13">
    <source>
        <dbReference type="Proteomes" id="UP001139150"/>
    </source>
</evidence>
<evidence type="ECO:0000256" key="8">
    <source>
        <dbReference type="ARBA" id="ARBA00023277"/>
    </source>
</evidence>
<sequence length="814" mass="94555">MTMNVDNLSQLLKEKLTSSFGKSLEEATTKDVFQSICLIMKDSIHPNWQMTQQTYDENESKQVYYFSMEFLLGRMIETNLLNMGLLDVYKETLTSLGFNPEEVFKEEHDAGLGNGGLGRLAACFLDSLASLQLPGYGMGIRYKYGLFQQKVVNGYQVELPDYWLEDEYMWETKRTDKAIEVRFGGTVETTTINGELHFQHHDYERVLAIPYDVPIVGYDNNTVNTLRLWSAESTTNHFHFHSSRGHDYYHYLDYKRSIEKISEFLYPDDSYYEGKILRLKQQYFLVSAGLQSILQRYKKRNKPLKELSKHVVIQINDTHPSLVVPELMRLLLDDERLGWDEAWAITQETVAYTNHTTLSEALEKWPEDMIETLFPRLYQIIYEINERFCKMLWFDYPELREKIPEMAILAYGQIHMAHLAMVGSFSINGVAKLHTSILRDRVMKPFHIVYPDRFNNKTNGITHRRWLLNANPGLANVISEAIGTDWIRKPEQLVSLLPYATDPAFQDAVARVKHENKKKLAMYIKQHYNLTIDDHAIVDVHIKRLHGYKRQLLNLFHIIHLYNTCLENPDIKMTPRIFIFGAKAAPGYTFAKQVIKLINAVAEKINHHPTVSKHLKVLFLENYQVTLAEQIIPAADVSEQISTASKEASGTGNMKLMMNGALTIGTQDGANVEIGEYVGNDNIFTFGITSEEVFNYQMRGDYRARDYYNNDRRLRNVMDLLVNQHFSGDDVDFKDIFYSLLYNNDEYFVLRDFDSYLSTQNRVDHTYQNQRDWLQKSIVNIAHSGAFSSDRTIRQYAEEIWNIHPTKVPTHPIL</sequence>
<organism evidence="12 13">
    <name type="scientific">Halalkalibacter alkaliphilus</name>
    <dbReference type="NCBI Taxonomy" id="2917993"/>
    <lineage>
        <taxon>Bacteria</taxon>
        <taxon>Bacillati</taxon>
        <taxon>Bacillota</taxon>
        <taxon>Bacilli</taxon>
        <taxon>Bacillales</taxon>
        <taxon>Bacillaceae</taxon>
        <taxon>Halalkalibacter</taxon>
    </lineage>
</organism>
<dbReference type="PANTHER" id="PTHR11468:SF3">
    <property type="entry name" value="GLYCOGEN PHOSPHORYLASE, LIVER FORM"/>
    <property type="match status" value="1"/>
</dbReference>
<dbReference type="InterPro" id="IPR000811">
    <property type="entry name" value="Glyco_trans_35"/>
</dbReference>
<dbReference type="EMBL" id="JAKRYL010000006">
    <property type="protein sequence ID" value="MCL7747063.1"/>
    <property type="molecule type" value="Genomic_DNA"/>
</dbReference>
<comment type="function">
    <text evidence="9">Phosphorylase is an important allosteric enzyme in carbohydrate metabolism. Enzymes from different sources differ in their regulatory mechanisms and in their natural substrates. However, all known phosphorylases share catalytic and structural properties.</text>
</comment>
<gene>
    <name evidence="12" type="ORF">MF646_07995</name>
</gene>
<keyword evidence="8 11" id="KW-0119">Carbohydrate metabolism</keyword>
<keyword evidence="6 11" id="KW-0808">Transferase</keyword>
<dbReference type="PIRSF" id="PIRSF000460">
    <property type="entry name" value="Pprylas_GlgP"/>
    <property type="match status" value="1"/>
</dbReference>
<dbReference type="Pfam" id="PF00343">
    <property type="entry name" value="Phosphorylase"/>
    <property type="match status" value="1"/>
</dbReference>
<comment type="caution">
    <text evidence="12">The sequence shown here is derived from an EMBL/GenBank/DDBJ whole genome shotgun (WGS) entry which is preliminary data.</text>
</comment>
<dbReference type="InterPro" id="IPR035090">
    <property type="entry name" value="Pyridoxal_P_attach_site"/>
</dbReference>
<dbReference type="GO" id="GO:0005980">
    <property type="term" value="P:glycogen catabolic process"/>
    <property type="evidence" value="ECO:0007669"/>
    <property type="project" value="TreeGrafter"/>
</dbReference>
<dbReference type="CDD" id="cd04300">
    <property type="entry name" value="GT35_Glycogen_Phosphorylase"/>
    <property type="match status" value="1"/>
</dbReference>
<evidence type="ECO:0000256" key="3">
    <source>
        <dbReference type="ARBA" id="ARBA00006047"/>
    </source>
</evidence>
<comment type="cofactor">
    <cofactor evidence="2 11">
        <name>pyridoxal 5'-phosphate</name>
        <dbReference type="ChEBI" id="CHEBI:597326"/>
    </cofactor>
</comment>
<dbReference type="FunFam" id="3.40.50.2000:FF:000807">
    <property type="entry name" value="Alpha-glucan phosphorylase 2, cytosolic"/>
    <property type="match status" value="1"/>
</dbReference>
<dbReference type="Proteomes" id="UP001139150">
    <property type="component" value="Unassembled WGS sequence"/>
</dbReference>
<evidence type="ECO:0000256" key="5">
    <source>
        <dbReference type="ARBA" id="ARBA00022676"/>
    </source>
</evidence>
<dbReference type="RefSeq" id="WP_250095963.1">
    <property type="nucleotide sequence ID" value="NZ_JAKRYL010000006.1"/>
</dbReference>
<evidence type="ECO:0000313" key="12">
    <source>
        <dbReference type="EMBL" id="MCL7747063.1"/>
    </source>
</evidence>
<dbReference type="NCBIfam" id="TIGR02093">
    <property type="entry name" value="P_ylase"/>
    <property type="match status" value="1"/>
</dbReference>
<dbReference type="InterPro" id="IPR011833">
    <property type="entry name" value="Glycg_phsphrylas"/>
</dbReference>
<dbReference type="GO" id="GO:0030170">
    <property type="term" value="F:pyridoxal phosphate binding"/>
    <property type="evidence" value="ECO:0007669"/>
    <property type="project" value="InterPro"/>
</dbReference>
<keyword evidence="5 11" id="KW-0328">Glycosyltransferase</keyword>
<dbReference type="PANTHER" id="PTHR11468">
    <property type="entry name" value="GLYCOGEN PHOSPHORYLASE"/>
    <property type="match status" value="1"/>
</dbReference>
<evidence type="ECO:0000256" key="11">
    <source>
        <dbReference type="RuleBase" id="RU000587"/>
    </source>
</evidence>
<dbReference type="GO" id="GO:0008184">
    <property type="term" value="F:glycogen phosphorylase activity"/>
    <property type="evidence" value="ECO:0007669"/>
    <property type="project" value="InterPro"/>
</dbReference>
<evidence type="ECO:0000256" key="1">
    <source>
        <dbReference type="ARBA" id="ARBA00001275"/>
    </source>
</evidence>
<keyword evidence="4" id="KW-0321">Glycogen metabolism</keyword>
<comment type="function">
    <text evidence="11">Allosteric enzyme that catalyzes the rate-limiting step in glycogen catabolism, the phosphorolytic cleavage of glycogen to produce glucose-1-phosphate, and plays a central role in maintaining cellular and organismal glucose homeostasis.</text>
</comment>
<feature type="modified residue" description="N6-(pyridoxal phosphate)lysine" evidence="10">
    <location>
        <position position="655"/>
    </location>
</feature>
<comment type="similarity">
    <text evidence="3 11">Belongs to the glycogen phosphorylase family.</text>
</comment>
<accession>A0A9X2CRW1</accession>